<protein>
    <submittedName>
        <fullName evidence="1">Uncharacterized protein</fullName>
    </submittedName>
</protein>
<evidence type="ECO:0000313" key="1">
    <source>
        <dbReference type="EMBL" id="SCY26139.1"/>
    </source>
</evidence>
<dbReference type="AlphaFoldDB" id="A0A1G5EGM1"/>
<gene>
    <name evidence="1" type="ORF">SAMN02910451_01924</name>
</gene>
<keyword evidence="2" id="KW-1185">Reference proteome</keyword>
<reference evidence="2" key="1">
    <citation type="submission" date="2016-10" db="EMBL/GenBank/DDBJ databases">
        <authorList>
            <person name="Varghese N."/>
            <person name="Submissions S."/>
        </authorList>
    </citation>
    <scope>NUCLEOTIDE SEQUENCE [LARGE SCALE GENOMIC DNA]</scope>
    <source>
        <strain evidence="2">XBD2006</strain>
    </source>
</reference>
<organism evidence="1 2">
    <name type="scientific">Butyrivibrio hungatei</name>
    <dbReference type="NCBI Taxonomy" id="185008"/>
    <lineage>
        <taxon>Bacteria</taxon>
        <taxon>Bacillati</taxon>
        <taxon>Bacillota</taxon>
        <taxon>Clostridia</taxon>
        <taxon>Lachnospirales</taxon>
        <taxon>Lachnospiraceae</taxon>
        <taxon>Butyrivibrio</taxon>
    </lineage>
</organism>
<sequence length="54" mass="6602">MVDKELIAKLREKYIQNPPEGMSANEIREMDDEDLLDMDYFMHEDDEFFDEVDW</sequence>
<dbReference type="Proteomes" id="UP000183047">
    <property type="component" value="Unassembled WGS sequence"/>
</dbReference>
<dbReference type="RefSeq" id="WP_176756632.1">
    <property type="nucleotide sequence ID" value="NZ_FMUR01000011.1"/>
</dbReference>
<name>A0A1G5EGM1_9FIRM</name>
<accession>A0A1G5EGM1</accession>
<dbReference type="EMBL" id="FMUR01000011">
    <property type="protein sequence ID" value="SCY26139.1"/>
    <property type="molecule type" value="Genomic_DNA"/>
</dbReference>
<proteinExistence type="predicted"/>
<evidence type="ECO:0000313" key="2">
    <source>
        <dbReference type="Proteomes" id="UP000183047"/>
    </source>
</evidence>